<proteinExistence type="predicted"/>
<reference evidence="1" key="1">
    <citation type="thesis" date="2020" institute="ProQuest LLC" country="789 East Eisenhower Parkway, Ann Arbor, MI, USA">
        <title>Comparative Genomics and Chromosome Evolution.</title>
        <authorList>
            <person name="Mudd A.B."/>
        </authorList>
    </citation>
    <scope>NUCLEOTIDE SEQUENCE</scope>
    <source>
        <strain evidence="1">237g6f4</strain>
        <tissue evidence="1">Blood</tissue>
    </source>
</reference>
<organism evidence="1 2">
    <name type="scientific">Engystomops pustulosus</name>
    <name type="common">Tungara frog</name>
    <name type="synonym">Physalaemus pustulosus</name>
    <dbReference type="NCBI Taxonomy" id="76066"/>
    <lineage>
        <taxon>Eukaryota</taxon>
        <taxon>Metazoa</taxon>
        <taxon>Chordata</taxon>
        <taxon>Craniata</taxon>
        <taxon>Vertebrata</taxon>
        <taxon>Euteleostomi</taxon>
        <taxon>Amphibia</taxon>
        <taxon>Batrachia</taxon>
        <taxon>Anura</taxon>
        <taxon>Neobatrachia</taxon>
        <taxon>Hyloidea</taxon>
        <taxon>Leptodactylidae</taxon>
        <taxon>Leiuperinae</taxon>
        <taxon>Engystomops</taxon>
    </lineage>
</organism>
<name>A0AAV7AMX0_ENGPU</name>
<comment type="caution">
    <text evidence="1">The sequence shown here is derived from an EMBL/GenBank/DDBJ whole genome shotgun (WGS) entry which is preliminary data.</text>
</comment>
<accession>A0AAV7AMX0</accession>
<keyword evidence="2" id="KW-1185">Reference proteome</keyword>
<evidence type="ECO:0000313" key="1">
    <source>
        <dbReference type="EMBL" id="KAG8562571.1"/>
    </source>
</evidence>
<evidence type="ECO:0000313" key="2">
    <source>
        <dbReference type="Proteomes" id="UP000824782"/>
    </source>
</evidence>
<dbReference type="EMBL" id="WNYA01000007">
    <property type="protein sequence ID" value="KAG8562571.1"/>
    <property type="molecule type" value="Genomic_DNA"/>
</dbReference>
<protein>
    <submittedName>
        <fullName evidence="1">Uncharacterized protein</fullName>
    </submittedName>
</protein>
<dbReference type="AlphaFoldDB" id="A0AAV7AMX0"/>
<sequence>MSQGRSWSLKVTMCESVTKIPRPSSYQAWFVWNMGYEPAVTLQNSPILGQNTVHILPLIIKIGHQDWLVISLFGLWLESHTSFSFTCPLIGP</sequence>
<gene>
    <name evidence="1" type="ORF">GDO81_015733</name>
</gene>
<dbReference type="Proteomes" id="UP000824782">
    <property type="component" value="Unassembled WGS sequence"/>
</dbReference>